<dbReference type="GO" id="GO:0005737">
    <property type="term" value="C:cytoplasm"/>
    <property type="evidence" value="ECO:0007669"/>
    <property type="project" value="TreeGrafter"/>
</dbReference>
<evidence type="ECO:0000256" key="2">
    <source>
        <dbReference type="ARBA" id="ARBA00022741"/>
    </source>
</evidence>
<feature type="domain" description="Protein kinase" evidence="6">
    <location>
        <begin position="88"/>
        <end position="332"/>
    </location>
</feature>
<dbReference type="PROSITE" id="PS50011">
    <property type="entry name" value="PROTEIN_KINASE_DOM"/>
    <property type="match status" value="1"/>
</dbReference>
<gene>
    <name evidence="7" type="primary">KIN11</name>
    <name evidence="7" type="ORF">SNAT2548_LOCUS854</name>
</gene>
<dbReference type="FunFam" id="1.10.510.10:FF:000571">
    <property type="entry name" value="Maternal embryonic leucine zipper kinase"/>
    <property type="match status" value="1"/>
</dbReference>
<evidence type="ECO:0000313" key="8">
    <source>
        <dbReference type="Proteomes" id="UP000604046"/>
    </source>
</evidence>
<feature type="binding site" evidence="4">
    <location>
        <position position="117"/>
    </location>
    <ligand>
        <name>ATP</name>
        <dbReference type="ChEBI" id="CHEBI:30616"/>
    </ligand>
</feature>
<dbReference type="InterPro" id="IPR000719">
    <property type="entry name" value="Prot_kinase_dom"/>
</dbReference>
<dbReference type="GO" id="GO:0005524">
    <property type="term" value="F:ATP binding"/>
    <property type="evidence" value="ECO:0007669"/>
    <property type="project" value="UniProtKB-UniRule"/>
</dbReference>
<dbReference type="PROSITE" id="PS00108">
    <property type="entry name" value="PROTEIN_KINASE_ST"/>
    <property type="match status" value="1"/>
</dbReference>
<dbReference type="SMART" id="SM00220">
    <property type="entry name" value="S_TKc"/>
    <property type="match status" value="1"/>
</dbReference>
<sequence length="369" mass="42031">ICDSAMENVDALLERNRRLHMTQRNWRPILVAALLVAAKPRKDVAWKVAFENRLQAALGLRSSAFEQLEQMMLAGLGQDPQAAGLRDYTLGTTIGEGSFAKVKLATCISTDETVAVKILHNRSWHDARKARNEAQILKRFWHPHIVKMHDMISTRSRTFFIFEYACGGDLFDYVEKRDRLEEPEARRFFRQIIAGLEQVHAAKVAHGDLKLENILLDERRNVMIADFGLSRKLRFWETRIRTRGGSPEFAAPEALQGRRCVPYACDIWSCGVILYNMICGFHPFEGPDYSLAASYEIPSFISWDAVDLITGILEVAPRSRFSIAQVRANAWYRQIEESSPKDAKTGHAGRSSLMRNAWRVDRSGDVLTY</sequence>
<evidence type="ECO:0000256" key="3">
    <source>
        <dbReference type="ARBA" id="ARBA00022840"/>
    </source>
</evidence>
<accession>A0A812GSC7</accession>
<keyword evidence="8" id="KW-1185">Reference proteome</keyword>
<keyword evidence="5" id="KW-0808">Transferase</keyword>
<dbReference type="GO" id="GO:0004674">
    <property type="term" value="F:protein serine/threonine kinase activity"/>
    <property type="evidence" value="ECO:0007669"/>
    <property type="project" value="UniProtKB-KW"/>
</dbReference>
<evidence type="ECO:0000259" key="6">
    <source>
        <dbReference type="PROSITE" id="PS50011"/>
    </source>
</evidence>
<comment type="subunit">
    <text evidence="1">Monomer.</text>
</comment>
<reference evidence="7" key="1">
    <citation type="submission" date="2021-02" db="EMBL/GenBank/DDBJ databases">
        <authorList>
            <person name="Dougan E. K."/>
            <person name="Rhodes N."/>
            <person name="Thang M."/>
            <person name="Chan C."/>
        </authorList>
    </citation>
    <scope>NUCLEOTIDE SEQUENCE</scope>
</reference>
<evidence type="ECO:0000256" key="5">
    <source>
        <dbReference type="RuleBase" id="RU000304"/>
    </source>
</evidence>
<dbReference type="AlphaFoldDB" id="A0A812GSC7"/>
<dbReference type="InterPro" id="IPR011009">
    <property type="entry name" value="Kinase-like_dom_sf"/>
</dbReference>
<feature type="non-terminal residue" evidence="7">
    <location>
        <position position="369"/>
    </location>
</feature>
<evidence type="ECO:0000313" key="7">
    <source>
        <dbReference type="EMBL" id="CAE6931236.1"/>
    </source>
</evidence>
<keyword evidence="5" id="KW-0723">Serine/threonine-protein kinase</keyword>
<name>A0A812GSC7_9DINO</name>
<dbReference type="EMBL" id="CAJNDS010000042">
    <property type="protein sequence ID" value="CAE6931236.1"/>
    <property type="molecule type" value="Genomic_DNA"/>
</dbReference>
<dbReference type="OrthoDB" id="193931at2759"/>
<dbReference type="GO" id="GO:0035556">
    <property type="term" value="P:intracellular signal transduction"/>
    <property type="evidence" value="ECO:0007669"/>
    <property type="project" value="TreeGrafter"/>
</dbReference>
<protein>
    <submittedName>
        <fullName evidence="7">KIN11 protein</fullName>
    </submittedName>
</protein>
<dbReference type="PANTHER" id="PTHR24346">
    <property type="entry name" value="MAP/MICROTUBULE AFFINITY-REGULATING KINASE"/>
    <property type="match status" value="1"/>
</dbReference>
<dbReference type="InterPro" id="IPR008271">
    <property type="entry name" value="Ser/Thr_kinase_AS"/>
</dbReference>
<dbReference type="PANTHER" id="PTHR24346:SF30">
    <property type="entry name" value="MATERNAL EMBRYONIC LEUCINE ZIPPER KINASE"/>
    <property type="match status" value="1"/>
</dbReference>
<dbReference type="Gene3D" id="1.10.510.10">
    <property type="entry name" value="Transferase(Phosphotransferase) domain 1"/>
    <property type="match status" value="1"/>
</dbReference>
<comment type="caution">
    <text evidence="7">The sequence shown here is derived from an EMBL/GenBank/DDBJ whole genome shotgun (WGS) entry which is preliminary data.</text>
</comment>
<dbReference type="Proteomes" id="UP000604046">
    <property type="component" value="Unassembled WGS sequence"/>
</dbReference>
<dbReference type="SUPFAM" id="SSF56112">
    <property type="entry name" value="Protein kinase-like (PK-like)"/>
    <property type="match status" value="1"/>
</dbReference>
<dbReference type="InterPro" id="IPR017441">
    <property type="entry name" value="Protein_kinase_ATP_BS"/>
</dbReference>
<dbReference type="Pfam" id="PF00069">
    <property type="entry name" value="Pkinase"/>
    <property type="match status" value="1"/>
</dbReference>
<evidence type="ECO:0000256" key="1">
    <source>
        <dbReference type="ARBA" id="ARBA00011245"/>
    </source>
</evidence>
<comment type="similarity">
    <text evidence="5">Belongs to the protein kinase superfamily.</text>
</comment>
<organism evidence="7 8">
    <name type="scientific">Symbiodinium natans</name>
    <dbReference type="NCBI Taxonomy" id="878477"/>
    <lineage>
        <taxon>Eukaryota</taxon>
        <taxon>Sar</taxon>
        <taxon>Alveolata</taxon>
        <taxon>Dinophyceae</taxon>
        <taxon>Suessiales</taxon>
        <taxon>Symbiodiniaceae</taxon>
        <taxon>Symbiodinium</taxon>
    </lineage>
</organism>
<keyword evidence="2 4" id="KW-0547">Nucleotide-binding</keyword>
<keyword evidence="3 4" id="KW-0067">ATP-binding</keyword>
<evidence type="ECO:0000256" key="4">
    <source>
        <dbReference type="PROSITE-ProRule" id="PRU10141"/>
    </source>
</evidence>
<proteinExistence type="inferred from homology"/>
<keyword evidence="5" id="KW-0418">Kinase</keyword>
<dbReference type="PROSITE" id="PS00107">
    <property type="entry name" value="PROTEIN_KINASE_ATP"/>
    <property type="match status" value="1"/>
</dbReference>